<evidence type="ECO:0000256" key="8">
    <source>
        <dbReference type="ARBA" id="ARBA00031423"/>
    </source>
</evidence>
<dbReference type="GO" id="GO:0005975">
    <property type="term" value="P:carbohydrate metabolic process"/>
    <property type="evidence" value="ECO:0007669"/>
    <property type="project" value="InterPro"/>
</dbReference>
<keyword evidence="6 10" id="KW-0808">Transferase</keyword>
<gene>
    <name evidence="11" type="ORF">Ga0076813_16692</name>
</gene>
<evidence type="ECO:0000313" key="12">
    <source>
        <dbReference type="Proteomes" id="UP000051276"/>
    </source>
</evidence>
<reference evidence="11 12" key="1">
    <citation type="submission" date="2015-11" db="EMBL/GenBank/DDBJ databases">
        <title>The genome of Candidatus Endoriftia persephone in Ridgeia piscesae and population structure of the North Eastern Pacific vestimentiferan symbionts.</title>
        <authorList>
            <person name="Perez M."/>
            <person name="Juniper K.S."/>
        </authorList>
    </citation>
    <scope>NUCLEOTIDE SEQUENCE [LARGE SCALE GENOMIC DNA]</scope>
    <source>
        <strain evidence="11">Ind10</strain>
    </source>
</reference>
<dbReference type="Pfam" id="PF02446">
    <property type="entry name" value="Glyco_hydro_77"/>
    <property type="match status" value="1"/>
</dbReference>
<comment type="catalytic activity">
    <reaction evidence="1 10">
        <text>Transfers a segment of a (1-&gt;4)-alpha-D-glucan to a new position in an acceptor, which may be glucose or a (1-&gt;4)-alpha-D-glucan.</text>
        <dbReference type="EC" id="2.4.1.25"/>
    </reaction>
</comment>
<dbReference type="PATRIC" id="fig|54398.4.peg.1388"/>
<name>A0A0T5ZBA6_9GAMM</name>
<evidence type="ECO:0000256" key="2">
    <source>
        <dbReference type="ARBA" id="ARBA00005684"/>
    </source>
</evidence>
<dbReference type="InterPro" id="IPR017853">
    <property type="entry name" value="GH"/>
</dbReference>
<evidence type="ECO:0000256" key="4">
    <source>
        <dbReference type="ARBA" id="ARBA00020295"/>
    </source>
</evidence>
<dbReference type="Proteomes" id="UP000051276">
    <property type="component" value="Unassembled WGS sequence"/>
</dbReference>
<evidence type="ECO:0000256" key="3">
    <source>
        <dbReference type="ARBA" id="ARBA00012560"/>
    </source>
</evidence>
<dbReference type="PANTHER" id="PTHR32438:SF5">
    <property type="entry name" value="4-ALPHA-GLUCANOTRANSFERASE DPE1, CHLOROPLASTIC_AMYLOPLASTIC"/>
    <property type="match status" value="1"/>
</dbReference>
<evidence type="ECO:0000256" key="1">
    <source>
        <dbReference type="ARBA" id="ARBA00000439"/>
    </source>
</evidence>
<evidence type="ECO:0000256" key="7">
    <source>
        <dbReference type="ARBA" id="ARBA00023277"/>
    </source>
</evidence>
<dbReference type="NCBIfam" id="TIGR00217">
    <property type="entry name" value="malQ"/>
    <property type="match status" value="1"/>
</dbReference>
<evidence type="ECO:0000256" key="5">
    <source>
        <dbReference type="ARBA" id="ARBA00022676"/>
    </source>
</evidence>
<organism evidence="11 12">
    <name type="scientific">endosymbiont of Ridgeia piscesae</name>
    <dbReference type="NCBI Taxonomy" id="54398"/>
    <lineage>
        <taxon>Bacteria</taxon>
        <taxon>Pseudomonadati</taxon>
        <taxon>Pseudomonadota</taxon>
        <taxon>Gammaproteobacteria</taxon>
        <taxon>sulfur-oxidizing symbionts</taxon>
    </lineage>
</organism>
<evidence type="ECO:0000256" key="9">
    <source>
        <dbReference type="ARBA" id="ARBA00031501"/>
    </source>
</evidence>
<dbReference type="GO" id="GO:0004134">
    <property type="term" value="F:4-alpha-glucanotransferase activity"/>
    <property type="evidence" value="ECO:0007669"/>
    <property type="project" value="UniProtKB-EC"/>
</dbReference>
<proteinExistence type="inferred from homology"/>
<protein>
    <recommendedName>
        <fullName evidence="4 10">4-alpha-glucanotransferase</fullName>
        <ecNumber evidence="3 10">2.4.1.25</ecNumber>
    </recommendedName>
    <alternativeName>
        <fullName evidence="8 10">Amylomaltase</fullName>
    </alternativeName>
    <alternativeName>
        <fullName evidence="9 10">Disproportionating enzyme</fullName>
    </alternativeName>
</protein>
<dbReference type="InterPro" id="IPR003385">
    <property type="entry name" value="Glyco_hydro_77"/>
</dbReference>
<comment type="caution">
    <text evidence="11">The sequence shown here is derived from an EMBL/GenBank/DDBJ whole genome shotgun (WGS) entry which is preliminary data.</text>
</comment>
<dbReference type="SUPFAM" id="SSF51445">
    <property type="entry name" value="(Trans)glycosidases"/>
    <property type="match status" value="1"/>
</dbReference>
<dbReference type="EMBL" id="LMXI01000025">
    <property type="protein sequence ID" value="KRT60108.1"/>
    <property type="molecule type" value="Genomic_DNA"/>
</dbReference>
<dbReference type="NCBIfam" id="NF011080">
    <property type="entry name" value="PRK14508.1-3"/>
    <property type="match status" value="1"/>
</dbReference>
<dbReference type="AlphaFoldDB" id="A0A0T5ZBA6"/>
<evidence type="ECO:0000256" key="10">
    <source>
        <dbReference type="RuleBase" id="RU361207"/>
    </source>
</evidence>
<comment type="similarity">
    <text evidence="2 10">Belongs to the disproportionating enzyme family.</text>
</comment>
<dbReference type="EC" id="2.4.1.25" evidence="3 10"/>
<accession>A0A0T5ZBA6</accession>
<evidence type="ECO:0000256" key="6">
    <source>
        <dbReference type="ARBA" id="ARBA00022679"/>
    </source>
</evidence>
<dbReference type="STRING" id="54398.Ga0074115_11932"/>
<dbReference type="PANTHER" id="PTHR32438">
    <property type="entry name" value="4-ALPHA-GLUCANOTRANSFERASE DPE1, CHLOROPLASTIC/AMYLOPLASTIC"/>
    <property type="match status" value="1"/>
</dbReference>
<dbReference type="RefSeq" id="WP_057955884.1">
    <property type="nucleotide sequence ID" value="NZ_KQ556897.1"/>
</dbReference>
<evidence type="ECO:0000313" key="11">
    <source>
        <dbReference type="EMBL" id="KRT60108.1"/>
    </source>
</evidence>
<dbReference type="Gene3D" id="3.20.20.80">
    <property type="entry name" value="Glycosidases"/>
    <property type="match status" value="1"/>
</dbReference>
<sequence>MDLPIDEIELLGRRVADPILGRRRAGVLLHITSLPGPACVGALGSNAYNFVDFLAAAGVSVWQMLPVNPTHGDGSPYQGISMHAGNPRLISLEPVLQAGWLDELPLEEGVLSDKGRSFALSLGWEGFKERASDEARSELEQFLAEQNGWLDDYALFQALRAEQGGAWWEWLPPLRDRDPLALAQARARLADQISFIRFEQYLFFSQWRRLKRYANERGVKLFGDVPIFVAHDSAEVWTHRSLFDLLPDGQLRVVAGVPPDYFSETGQRWGNPLYRWDMLEADGFAFWIERMRTQMMLFDLVRIDHFRGFEAYWEIPAVEQTAVNGRWVQAPGERLFAALYRAFPDLELVAEDLGIITPEVDALRRHYHLPGMKILQFAFSGDADNPYLPFNHTVDSVVYTGTHDNDTTLGWYRCLDDGLREYIDEYMGRSREAMPWPLIRCAFISCASLAVVPMQDLLGLGSECRMNTPGTTEGNWNWRFSWDQVESDLAERVRRRVVMFGRQVDL</sequence>
<keyword evidence="7 10" id="KW-0119">Carbohydrate metabolism</keyword>
<keyword evidence="5 10" id="KW-0328">Glycosyltransferase</keyword>